<keyword evidence="3" id="KW-1185">Reference proteome</keyword>
<protein>
    <submittedName>
        <fullName evidence="1 2">Uncharacterized protein</fullName>
    </submittedName>
</protein>
<sequence length="79" mass="8814">MPESLAMDWDIDIFNFDIDERELDISIRSILLNESSCSTMLLSTHEPSMVDHSLNLSETNLLGAVESAAQPCRKPSKCT</sequence>
<dbReference type="Proteomes" id="UP000030765">
    <property type="component" value="Unassembled WGS sequence"/>
</dbReference>
<accession>A0A084VYZ6</accession>
<dbReference type="VEuPathDB" id="VectorBase:ASIS022981"/>
<evidence type="ECO:0000313" key="2">
    <source>
        <dbReference type="EnsemblMetazoa" id="ASIC010966-PA"/>
    </source>
</evidence>
<dbReference type="EnsemblMetazoa" id="ASIC010966-RA">
    <property type="protein sequence ID" value="ASIC010966-PA"/>
    <property type="gene ID" value="ASIC010966"/>
</dbReference>
<proteinExistence type="predicted"/>
<dbReference type="OrthoDB" id="10518924at2759"/>
<dbReference type="VEuPathDB" id="VectorBase:ASIC010966"/>
<reference evidence="2" key="2">
    <citation type="submission" date="2020-05" db="UniProtKB">
        <authorList>
            <consortium name="EnsemblMetazoa"/>
        </authorList>
    </citation>
    <scope>IDENTIFICATION</scope>
</reference>
<dbReference type="EMBL" id="ATLV01018576">
    <property type="status" value="NOT_ANNOTATED_CDS"/>
    <property type="molecule type" value="Genomic_DNA"/>
</dbReference>
<name>A0A084VYZ6_ANOSI</name>
<dbReference type="AlphaFoldDB" id="A0A084VYZ6"/>
<evidence type="ECO:0000313" key="1">
    <source>
        <dbReference type="EMBL" id="KFB43190.1"/>
    </source>
</evidence>
<evidence type="ECO:0000313" key="3">
    <source>
        <dbReference type="Proteomes" id="UP000030765"/>
    </source>
</evidence>
<organism evidence="2 3">
    <name type="scientific">Anopheles sinensis</name>
    <name type="common">Mosquito</name>
    <dbReference type="NCBI Taxonomy" id="74873"/>
    <lineage>
        <taxon>Eukaryota</taxon>
        <taxon>Metazoa</taxon>
        <taxon>Ecdysozoa</taxon>
        <taxon>Arthropoda</taxon>
        <taxon>Hexapoda</taxon>
        <taxon>Insecta</taxon>
        <taxon>Pterygota</taxon>
        <taxon>Neoptera</taxon>
        <taxon>Endopterygota</taxon>
        <taxon>Diptera</taxon>
        <taxon>Nematocera</taxon>
        <taxon>Culicoidea</taxon>
        <taxon>Culicidae</taxon>
        <taxon>Anophelinae</taxon>
        <taxon>Anopheles</taxon>
    </lineage>
</organism>
<reference evidence="1 3" key="1">
    <citation type="journal article" date="2014" name="BMC Genomics">
        <title>Genome sequence of Anopheles sinensis provides insight into genetics basis of mosquito competence for malaria parasites.</title>
        <authorList>
            <person name="Zhou D."/>
            <person name="Zhang D."/>
            <person name="Ding G."/>
            <person name="Shi L."/>
            <person name="Hou Q."/>
            <person name="Ye Y."/>
            <person name="Xu Y."/>
            <person name="Zhou H."/>
            <person name="Xiong C."/>
            <person name="Li S."/>
            <person name="Yu J."/>
            <person name="Hong S."/>
            <person name="Yu X."/>
            <person name="Zou P."/>
            <person name="Chen C."/>
            <person name="Chang X."/>
            <person name="Wang W."/>
            <person name="Lv Y."/>
            <person name="Sun Y."/>
            <person name="Ma L."/>
            <person name="Shen B."/>
            <person name="Zhu C."/>
        </authorList>
    </citation>
    <scope>NUCLEOTIDE SEQUENCE [LARGE SCALE GENOMIC DNA]</scope>
</reference>
<gene>
    <name evidence="1" type="ORF">ZHAS_00010966</name>
</gene>
<dbReference type="EMBL" id="KE525238">
    <property type="protein sequence ID" value="KFB43190.1"/>
    <property type="molecule type" value="Genomic_DNA"/>
</dbReference>